<evidence type="ECO:0000313" key="3">
    <source>
        <dbReference type="Proteomes" id="UP000813018"/>
    </source>
</evidence>
<gene>
    <name evidence="2" type="ORF">K0O23_07660</name>
</gene>
<keyword evidence="1" id="KW-0732">Signal</keyword>
<organism evidence="2 3">
    <name type="scientific">Pontibacter aydingkolensis</name>
    <dbReference type="NCBI Taxonomy" id="1911536"/>
    <lineage>
        <taxon>Bacteria</taxon>
        <taxon>Pseudomonadati</taxon>
        <taxon>Bacteroidota</taxon>
        <taxon>Cytophagia</taxon>
        <taxon>Cytophagales</taxon>
        <taxon>Hymenobacteraceae</taxon>
        <taxon>Pontibacter</taxon>
    </lineage>
</organism>
<evidence type="ECO:0000256" key="1">
    <source>
        <dbReference type="SAM" id="SignalP"/>
    </source>
</evidence>
<name>A0ABS7CSZ7_9BACT</name>
<keyword evidence="3" id="KW-1185">Reference proteome</keyword>
<evidence type="ECO:0000313" key="2">
    <source>
        <dbReference type="EMBL" id="MBW7466940.1"/>
    </source>
</evidence>
<comment type="caution">
    <text evidence="2">The sequence shown here is derived from an EMBL/GenBank/DDBJ whole genome shotgun (WGS) entry which is preliminary data.</text>
</comment>
<proteinExistence type="predicted"/>
<dbReference type="RefSeq" id="WP_219876829.1">
    <property type="nucleotide sequence ID" value="NZ_JAHYXK010000005.1"/>
</dbReference>
<accession>A0ABS7CSZ7</accession>
<feature type="chain" id="PRO_5046700913" evidence="1">
    <location>
        <begin position="24"/>
        <end position="125"/>
    </location>
</feature>
<reference evidence="2 3" key="1">
    <citation type="journal article" date="2016" name="Int. J. Syst. Evol. Microbiol.">
        <title>Pontibacter aydingkolensis sp. nov., isolated from soil of a salt lake.</title>
        <authorList>
            <person name="Osman G."/>
            <person name="Zhang T."/>
            <person name="Lou K."/>
            <person name="Gao Y."/>
            <person name="Chang W."/>
            <person name="Lin Q."/>
            <person name="Yang H.M."/>
            <person name="Huo X.D."/>
            <person name="Wang N."/>
        </authorList>
    </citation>
    <scope>NUCLEOTIDE SEQUENCE [LARGE SCALE GENOMIC DNA]</scope>
    <source>
        <strain evidence="2 3">KACC 19255</strain>
    </source>
</reference>
<dbReference type="Proteomes" id="UP000813018">
    <property type="component" value="Unassembled WGS sequence"/>
</dbReference>
<protein>
    <submittedName>
        <fullName evidence="2">Uncharacterized protein</fullName>
    </submittedName>
</protein>
<sequence length="125" mass="13587">MKKLLTATLTLVALLVVTTQASAQVAAFNSLSLHFSNSILTTAQYHQVLESAKSGNKNTNEITAVTKQHLSALPTTGYVFGDNTESKPITILGEATLEAEPMDTALENWITKKLAMQHPKYRGKQ</sequence>
<feature type="signal peptide" evidence="1">
    <location>
        <begin position="1"/>
        <end position="23"/>
    </location>
</feature>
<dbReference type="EMBL" id="JAHYXK010000005">
    <property type="protein sequence ID" value="MBW7466940.1"/>
    <property type="molecule type" value="Genomic_DNA"/>
</dbReference>